<feature type="region of interest" description="Disordered" evidence="2">
    <location>
        <begin position="480"/>
        <end position="500"/>
    </location>
</feature>
<protein>
    <submittedName>
        <fullName evidence="3">Uncharacterized protein</fullName>
    </submittedName>
</protein>
<evidence type="ECO:0000256" key="2">
    <source>
        <dbReference type="SAM" id="MobiDB-lite"/>
    </source>
</evidence>
<dbReference type="AlphaFoldDB" id="A0A7X0G000"/>
<feature type="coiled-coil region" evidence="1">
    <location>
        <begin position="316"/>
        <end position="388"/>
    </location>
</feature>
<accession>A0A7X0G000</accession>
<keyword evidence="1" id="KW-0175">Coiled coil</keyword>
<sequence>MATGRYRSVFHTDLPADEAFAAAEQQLRSWLGQKRLDREAFDKGSARVGSAGEVLLVLARNSADGTQTKRWQLREPKDGGSWVSTLTVHAPGRTSGRGRSWFWLDVEFSNPQAGAEDQDSMHGRKAGVPRLARGLLSTIDARDSLAELRERPILVRPSDIEALIDVLCDPDRRMPTIVASAHPRRDFKDWRDVIDGTMREAAGLASLYLLDPPATDQFVAEVGKSHGVWGGAVRTYLPVVDPASDQDALRHRVLSASRIEDSTLRAGALLSGLPRRLSAEALLPRPLTGLSRALLAERSGMRRPGDVPLPDVQEAAEALSKEVGRIKDNLDAALELVAEAEQTEQRLAQRNEDLAALSIEFDAVNQRAEYLEDRVRALERRLVQAGRTSDATAQPDEQTILPTSFAEVVDRTEELARIEFTGDIDHPLDLDTMPSASSWAQTAWQALLAMDAYAKASSEGSFNGGFPTWCKQPPPGARAISPGKIAPDESATVRSNPKMSRHRLLPVPKDVEPSGKVYMWAHVRLGAGAGMRAPRMHYFDDVKNTGKIYVGYLGPHLPVKSTN</sequence>
<gene>
    <name evidence="3" type="ORF">BKA00_002880</name>
</gene>
<evidence type="ECO:0000256" key="1">
    <source>
        <dbReference type="SAM" id="Coils"/>
    </source>
</evidence>
<dbReference type="RefSeq" id="WP_185025383.1">
    <property type="nucleotide sequence ID" value="NZ_JACHMQ010000001.1"/>
</dbReference>
<keyword evidence="4" id="KW-1185">Reference proteome</keyword>
<proteinExistence type="predicted"/>
<reference evidence="3 4" key="1">
    <citation type="submission" date="2020-08" db="EMBL/GenBank/DDBJ databases">
        <title>Sequencing the genomes of 1000 actinobacteria strains.</title>
        <authorList>
            <person name="Klenk H.-P."/>
        </authorList>
    </citation>
    <scope>NUCLEOTIDE SEQUENCE [LARGE SCALE GENOMIC DNA]</scope>
    <source>
        <strain evidence="3 4">DSM 43675</strain>
    </source>
</reference>
<dbReference type="Proteomes" id="UP000546324">
    <property type="component" value="Unassembled WGS sequence"/>
</dbReference>
<evidence type="ECO:0000313" key="4">
    <source>
        <dbReference type="Proteomes" id="UP000546324"/>
    </source>
</evidence>
<name>A0A7X0G000_9ACTN</name>
<dbReference type="EMBL" id="JACHMQ010000001">
    <property type="protein sequence ID" value="MBB6395966.1"/>
    <property type="molecule type" value="Genomic_DNA"/>
</dbReference>
<organism evidence="3 4">
    <name type="scientific">Actinomadura coerulea</name>
    <dbReference type="NCBI Taxonomy" id="46159"/>
    <lineage>
        <taxon>Bacteria</taxon>
        <taxon>Bacillati</taxon>
        <taxon>Actinomycetota</taxon>
        <taxon>Actinomycetes</taxon>
        <taxon>Streptosporangiales</taxon>
        <taxon>Thermomonosporaceae</taxon>
        <taxon>Actinomadura</taxon>
    </lineage>
</organism>
<evidence type="ECO:0000313" key="3">
    <source>
        <dbReference type="EMBL" id="MBB6395966.1"/>
    </source>
</evidence>
<comment type="caution">
    <text evidence="3">The sequence shown here is derived from an EMBL/GenBank/DDBJ whole genome shotgun (WGS) entry which is preliminary data.</text>
</comment>